<evidence type="ECO:0000313" key="3">
    <source>
        <dbReference type="Proteomes" id="UP001556170"/>
    </source>
</evidence>
<feature type="compositionally biased region" description="Basic residues" evidence="1">
    <location>
        <begin position="443"/>
        <end position="456"/>
    </location>
</feature>
<evidence type="ECO:0000313" key="2">
    <source>
        <dbReference type="EMBL" id="MEW9623201.1"/>
    </source>
</evidence>
<dbReference type="RefSeq" id="WP_367843511.1">
    <property type="nucleotide sequence ID" value="NZ_JBFOHL010000002.1"/>
</dbReference>
<name>A0ABV3QL71_9GAMM</name>
<accession>A0ABV3QL71</accession>
<proteinExistence type="predicted"/>
<organism evidence="2 3">
    <name type="scientific">Rhodanobacter geophilus</name>
    <dbReference type="NCBI Taxonomy" id="3162488"/>
    <lineage>
        <taxon>Bacteria</taxon>
        <taxon>Pseudomonadati</taxon>
        <taxon>Pseudomonadota</taxon>
        <taxon>Gammaproteobacteria</taxon>
        <taxon>Lysobacterales</taxon>
        <taxon>Rhodanobacteraceae</taxon>
        <taxon>Rhodanobacter</taxon>
    </lineage>
</organism>
<sequence>MTDTQQLEPIRLVPLVEAVPDADQQSRILALAAESKLRLYVPVPLERVVYTGSAKLDVSSCVTPTVRQKMAEAKRRGALVIKKPTLCREVDFLALAPNDAQSLLVARMARVQQFPGGLKLIPAKVEHEQSGLEFVPAQLYLRPAGETIDRGPWILEAGEHAIRIDWQDVLLDRRAIGMLKNSVDTDVPIATVDGIANTDIGHGTLPAYVPFEDVPEEDQPLPPPLPMMKLEEDDPFNLRSRAPAVFVLYAAAKYFFDEPRYPPIKQNLLEDWFSDRRVPVIAWITQIQGNYAGLTRERNVRLAFKLIHPKNDKRKWASSDYQSKEISPAIVDEASKYRENVEHYVSKRLSVVILALDHWEQLNKVSSDHQKNAVTAEHQVKLMDKLRDELRKWRFDSDDERKTIVDFVTWPQRYDDLQKQIKSDAELAKDARETGEAAEVKKSTKAKKSRRRPRSR</sequence>
<evidence type="ECO:0000256" key="1">
    <source>
        <dbReference type="SAM" id="MobiDB-lite"/>
    </source>
</evidence>
<gene>
    <name evidence="2" type="ORF">ABQJ56_03040</name>
</gene>
<feature type="compositionally biased region" description="Basic and acidic residues" evidence="1">
    <location>
        <begin position="428"/>
        <end position="442"/>
    </location>
</feature>
<comment type="caution">
    <text evidence="2">The sequence shown here is derived from an EMBL/GenBank/DDBJ whole genome shotgun (WGS) entry which is preliminary data.</text>
</comment>
<dbReference type="EMBL" id="JBFOHL010000002">
    <property type="protein sequence ID" value="MEW9623201.1"/>
    <property type="molecule type" value="Genomic_DNA"/>
</dbReference>
<reference evidence="2 3" key="1">
    <citation type="submission" date="2024-06" db="EMBL/GenBank/DDBJ databases">
        <authorList>
            <person name="Woo H."/>
        </authorList>
    </citation>
    <scope>NUCLEOTIDE SEQUENCE [LARGE SCALE GENOMIC DNA]</scope>
    <source>
        <strain evidence="2 3">S2-g</strain>
    </source>
</reference>
<feature type="region of interest" description="Disordered" evidence="1">
    <location>
        <begin position="428"/>
        <end position="456"/>
    </location>
</feature>
<dbReference type="Proteomes" id="UP001556170">
    <property type="component" value="Unassembled WGS sequence"/>
</dbReference>
<protein>
    <submittedName>
        <fullName evidence="2">Uncharacterized protein</fullName>
    </submittedName>
</protein>
<keyword evidence="3" id="KW-1185">Reference proteome</keyword>